<dbReference type="AlphaFoldDB" id="A0A851AD28"/>
<dbReference type="GO" id="GO:0030041">
    <property type="term" value="P:actin filament polymerization"/>
    <property type="evidence" value="ECO:0007669"/>
    <property type="project" value="TreeGrafter"/>
</dbReference>
<keyword evidence="5" id="KW-0813">Transport</keyword>
<keyword evidence="9" id="KW-0653">Protein transport</keyword>
<dbReference type="PANTHER" id="PTHR21345">
    <property type="entry name" value="SPIRE"/>
    <property type="match status" value="1"/>
</dbReference>
<evidence type="ECO:0000259" key="15">
    <source>
        <dbReference type="PROSITE" id="PS51377"/>
    </source>
</evidence>
<dbReference type="GO" id="GO:0036089">
    <property type="term" value="P:cleavage furrow formation"/>
    <property type="evidence" value="ECO:0007669"/>
    <property type="project" value="TreeGrafter"/>
</dbReference>
<protein>
    <submittedName>
        <fullName evidence="16">SPIR2 protein</fullName>
    </submittedName>
</protein>
<dbReference type="GO" id="GO:0005856">
    <property type="term" value="C:cytoskeleton"/>
    <property type="evidence" value="ECO:0007669"/>
    <property type="project" value="UniProtKB-SubCell"/>
</dbReference>
<evidence type="ECO:0000256" key="8">
    <source>
        <dbReference type="ARBA" id="ARBA00022737"/>
    </source>
</evidence>
<dbReference type="InterPro" id="IPR011011">
    <property type="entry name" value="Znf_FYVE_PHD"/>
</dbReference>
<evidence type="ECO:0000256" key="3">
    <source>
        <dbReference type="ARBA" id="ARBA00004413"/>
    </source>
</evidence>
<keyword evidence="12" id="KW-0206">Cytoskeleton</keyword>
<feature type="non-terminal residue" evidence="16">
    <location>
        <position position="521"/>
    </location>
</feature>
<keyword evidence="7" id="KW-0963">Cytoplasm</keyword>
<keyword evidence="11" id="KW-0009">Actin-binding</keyword>
<evidence type="ECO:0000256" key="13">
    <source>
        <dbReference type="ARBA" id="ARBA00023329"/>
    </source>
</evidence>
<evidence type="ECO:0000256" key="5">
    <source>
        <dbReference type="ARBA" id="ARBA00022448"/>
    </source>
</evidence>
<evidence type="ECO:0000256" key="14">
    <source>
        <dbReference type="SAM" id="MobiDB-lite"/>
    </source>
</evidence>
<comment type="subcellular location">
    <subcellularLocation>
        <location evidence="3">Cell membrane</location>
        <topology evidence="3">Peripheral membrane protein</topology>
        <orientation evidence="3">Cytoplasmic side</orientation>
    </subcellularLocation>
    <subcellularLocation>
        <location evidence="2">Cytoplasm</location>
        <location evidence="2">Cytoskeleton</location>
    </subcellularLocation>
    <subcellularLocation>
        <location evidence="1">Cytoplasmic vesicle membrane</location>
        <topology evidence="1">Peripheral membrane protein</topology>
        <orientation evidence="1">Cytoplasmic side</orientation>
    </subcellularLocation>
</comment>
<feature type="region of interest" description="Disordered" evidence="14">
    <location>
        <begin position="277"/>
        <end position="328"/>
    </location>
</feature>
<dbReference type="CDD" id="cd22081">
    <property type="entry name" value="WH2_Spire2_r4"/>
    <property type="match status" value="1"/>
</dbReference>
<dbReference type="EMBL" id="WEKW01007689">
    <property type="protein sequence ID" value="NWI25166.1"/>
    <property type="molecule type" value="Genomic_DNA"/>
</dbReference>
<keyword evidence="13" id="KW-0968">Cytoplasmic vesicle</keyword>
<feature type="non-terminal residue" evidence="16">
    <location>
        <position position="1"/>
    </location>
</feature>
<name>A0A851AD28_SULDA</name>
<dbReference type="InterPro" id="IPR011019">
    <property type="entry name" value="KIND_dom"/>
</dbReference>
<keyword evidence="17" id="KW-1185">Reference proteome</keyword>
<dbReference type="GO" id="GO:0030659">
    <property type="term" value="C:cytoplasmic vesicle membrane"/>
    <property type="evidence" value="ECO:0007669"/>
    <property type="project" value="UniProtKB-SubCell"/>
</dbReference>
<keyword evidence="6" id="KW-1003">Cell membrane</keyword>
<dbReference type="CDD" id="cd22068">
    <property type="entry name" value="WH2_DmSpire_r3-like"/>
    <property type="match status" value="1"/>
</dbReference>
<evidence type="ECO:0000256" key="1">
    <source>
        <dbReference type="ARBA" id="ARBA00004180"/>
    </source>
</evidence>
<accession>A0A851AD28</accession>
<sequence length="521" mass="57991">PPGLPPLLTPSAEAQMVQSLGFAIYRALDWGLDENEERELSPQLEQLIDLMTNSDSEDSGCGTADEGYGGQEEEEEGGEGPPRTVRTFGQAMRCCAALWVQLMRELRHGVKLKKVEEKQFNPLPTEYQLTPFEMLMQDIRARNYKLRKVMVDGDIPPRVKKDAHELILDFIRSRPPLKHASERRLRPLPQKQRTLHEKILEEIRQERKLRPVETPYCGQKAYSSLPCIPHACSGRLASSSCLELSRCPASAVPACPRPRVLLKAPTLAEMEEMNISEAQRGRATASPSLPAGSVPASCHPLPDSSAPSQPALGAVEERPEDGSGAAPGTSSKHLWLEFSHPVESLALTVEEMINVRRVLVKAEMEKFLQSKELYSSLRKGKVCCCCRAKFPLFSWPATCLFCKRSVCSSCSLKMKMPSKKLAHIPVYALGFESLPGSLLAKALPLWRRETFHSLSGTCWRRVEEEFPHIYAQGSVLRDICSDCAGFVTDVICSSRRSVAVLNAAPRRTAKARSLYGDSWHK</sequence>
<dbReference type="Proteomes" id="UP000619137">
    <property type="component" value="Unassembled WGS sequence"/>
</dbReference>
<dbReference type="PROSITE" id="PS51377">
    <property type="entry name" value="KIND"/>
    <property type="match status" value="1"/>
</dbReference>
<dbReference type="GO" id="GO:0051639">
    <property type="term" value="P:actin filament network formation"/>
    <property type="evidence" value="ECO:0007669"/>
    <property type="project" value="TreeGrafter"/>
</dbReference>
<evidence type="ECO:0000256" key="11">
    <source>
        <dbReference type="ARBA" id="ARBA00023203"/>
    </source>
</evidence>
<gene>
    <name evidence="16" type="primary">Spire2_0</name>
    <name evidence="16" type="ORF">SULDAC_R11099</name>
</gene>
<evidence type="ECO:0000313" key="17">
    <source>
        <dbReference type="Proteomes" id="UP000619137"/>
    </source>
</evidence>
<comment type="caution">
    <text evidence="16">The sequence shown here is derived from an EMBL/GenBank/DDBJ whole genome shotgun (WGS) entry which is preliminary data.</text>
</comment>
<evidence type="ECO:0000256" key="12">
    <source>
        <dbReference type="ARBA" id="ARBA00023212"/>
    </source>
</evidence>
<evidence type="ECO:0000256" key="9">
    <source>
        <dbReference type="ARBA" id="ARBA00022927"/>
    </source>
</evidence>
<evidence type="ECO:0000313" key="16">
    <source>
        <dbReference type="EMBL" id="NWI25166.1"/>
    </source>
</evidence>
<dbReference type="InterPro" id="IPR029901">
    <property type="entry name" value="Spire"/>
</dbReference>
<dbReference type="Pfam" id="PF16474">
    <property type="entry name" value="KIND"/>
    <property type="match status" value="1"/>
</dbReference>
<dbReference type="GO" id="GO:0040038">
    <property type="term" value="P:polar body extrusion after meiotic divisions"/>
    <property type="evidence" value="ECO:0007669"/>
    <property type="project" value="TreeGrafter"/>
</dbReference>
<dbReference type="PANTHER" id="PTHR21345:SF5">
    <property type="entry name" value="PROTEIN SPIRE HOMOLOG 2"/>
    <property type="match status" value="1"/>
</dbReference>
<dbReference type="GO" id="GO:0051295">
    <property type="term" value="P:establishment of meiotic spindle localization"/>
    <property type="evidence" value="ECO:0007669"/>
    <property type="project" value="TreeGrafter"/>
</dbReference>
<reference evidence="16" key="1">
    <citation type="submission" date="2019-10" db="EMBL/GenBank/DDBJ databases">
        <title>Bird 10,000 Genomes (B10K) Project - Family phase.</title>
        <authorList>
            <person name="Zhang G."/>
        </authorList>
    </citation>
    <scope>NUCLEOTIDE SEQUENCE</scope>
    <source>
        <strain evidence="16">B10K-DU-002-49</strain>
        <tissue evidence="16">Muscle</tissue>
    </source>
</reference>
<keyword evidence="10" id="KW-0472">Membrane</keyword>
<dbReference type="GO" id="GO:0005938">
    <property type="term" value="C:cell cortex"/>
    <property type="evidence" value="ECO:0007669"/>
    <property type="project" value="TreeGrafter"/>
</dbReference>
<proteinExistence type="inferred from homology"/>
<evidence type="ECO:0000256" key="7">
    <source>
        <dbReference type="ARBA" id="ARBA00022490"/>
    </source>
</evidence>
<dbReference type="GO" id="GO:0045010">
    <property type="term" value="P:actin nucleation"/>
    <property type="evidence" value="ECO:0007669"/>
    <property type="project" value="InterPro"/>
</dbReference>
<evidence type="ECO:0000256" key="4">
    <source>
        <dbReference type="ARBA" id="ARBA00010956"/>
    </source>
</evidence>
<dbReference type="Gene3D" id="1.10.510.10">
    <property type="entry name" value="Transferase(Phosphotransferase) domain 1"/>
    <property type="match status" value="1"/>
</dbReference>
<evidence type="ECO:0000256" key="10">
    <source>
        <dbReference type="ARBA" id="ARBA00023136"/>
    </source>
</evidence>
<keyword evidence="8" id="KW-0677">Repeat</keyword>
<feature type="domain" description="KIND" evidence="15">
    <location>
        <begin position="1"/>
        <end position="123"/>
    </location>
</feature>
<dbReference type="SMART" id="SM00750">
    <property type="entry name" value="KIND"/>
    <property type="match status" value="1"/>
</dbReference>
<organism evidence="16 17">
    <name type="scientific">Sula dactylatra</name>
    <name type="common">Masked booby</name>
    <dbReference type="NCBI Taxonomy" id="56068"/>
    <lineage>
        <taxon>Eukaryota</taxon>
        <taxon>Metazoa</taxon>
        <taxon>Chordata</taxon>
        <taxon>Craniata</taxon>
        <taxon>Vertebrata</taxon>
        <taxon>Euteleostomi</taxon>
        <taxon>Archelosauria</taxon>
        <taxon>Archosauria</taxon>
        <taxon>Dinosauria</taxon>
        <taxon>Saurischia</taxon>
        <taxon>Theropoda</taxon>
        <taxon>Coelurosauria</taxon>
        <taxon>Aves</taxon>
        <taxon>Neognathae</taxon>
        <taxon>Neoaves</taxon>
        <taxon>Aequornithes</taxon>
        <taxon>Suliformes</taxon>
        <taxon>Sulidae</taxon>
        <taxon>Sula</taxon>
    </lineage>
</organism>
<dbReference type="GO" id="GO:0003779">
    <property type="term" value="F:actin binding"/>
    <property type="evidence" value="ECO:0007669"/>
    <property type="project" value="UniProtKB-KW"/>
</dbReference>
<dbReference type="GO" id="GO:0048193">
    <property type="term" value="P:Golgi vesicle transport"/>
    <property type="evidence" value="ECO:0007669"/>
    <property type="project" value="TreeGrafter"/>
</dbReference>
<dbReference type="CDD" id="cd22079">
    <property type="entry name" value="WH2_Spire2_r2"/>
    <property type="match status" value="1"/>
</dbReference>
<dbReference type="SUPFAM" id="SSF57903">
    <property type="entry name" value="FYVE/PHD zinc finger"/>
    <property type="match status" value="1"/>
</dbReference>
<feature type="region of interest" description="Disordered" evidence="14">
    <location>
        <begin position="53"/>
        <end position="84"/>
    </location>
</feature>
<evidence type="ECO:0000256" key="6">
    <source>
        <dbReference type="ARBA" id="ARBA00022475"/>
    </source>
</evidence>
<dbReference type="GO" id="GO:0015031">
    <property type="term" value="P:protein transport"/>
    <property type="evidence" value="ECO:0007669"/>
    <property type="project" value="UniProtKB-KW"/>
</dbReference>
<evidence type="ECO:0000256" key="2">
    <source>
        <dbReference type="ARBA" id="ARBA00004245"/>
    </source>
</evidence>
<comment type="similarity">
    <text evidence="4">Belongs to the spire family.</text>
</comment>
<dbReference type="GO" id="GO:0008017">
    <property type="term" value="F:microtubule binding"/>
    <property type="evidence" value="ECO:0007669"/>
    <property type="project" value="TreeGrafter"/>
</dbReference>
<dbReference type="GO" id="GO:0005886">
    <property type="term" value="C:plasma membrane"/>
    <property type="evidence" value="ECO:0007669"/>
    <property type="project" value="UniProtKB-SubCell"/>
</dbReference>